<dbReference type="InterPro" id="IPR009057">
    <property type="entry name" value="Homeodomain-like_sf"/>
</dbReference>
<protein>
    <submittedName>
        <fullName evidence="10">Vent 1</fullName>
    </submittedName>
</protein>
<evidence type="ECO:0000256" key="1">
    <source>
        <dbReference type="ARBA" id="ARBA00004123"/>
    </source>
</evidence>
<dbReference type="SMART" id="SM00389">
    <property type="entry name" value="HOX"/>
    <property type="match status" value="1"/>
</dbReference>
<name>A0A0D3S0D8_PTYFL</name>
<keyword evidence="4 6" id="KW-0371">Homeobox</keyword>
<keyword evidence="3 6" id="KW-0238">DNA-binding</keyword>
<feature type="region of interest" description="Disordered" evidence="8">
    <location>
        <begin position="1"/>
        <end position="29"/>
    </location>
</feature>
<dbReference type="PROSITE" id="PS50071">
    <property type="entry name" value="HOMEOBOX_2"/>
    <property type="match status" value="1"/>
</dbReference>
<evidence type="ECO:0000259" key="9">
    <source>
        <dbReference type="PROSITE" id="PS50071"/>
    </source>
</evidence>
<evidence type="ECO:0000313" key="10">
    <source>
        <dbReference type="EMBL" id="AJS19016.1"/>
    </source>
</evidence>
<dbReference type="InterPro" id="IPR001356">
    <property type="entry name" value="HD"/>
</dbReference>
<sequence length="302" mass="33581">MVQDSTLKASKTVSPPEAEKGKSDPNDSEVAMILTEKQRFQPPVQNPATTYVPYVSQQQMKMAQYVDNMLQPGYPMSTPASLQVNQPHHVNMENLSYRELPSMQGHRPLVSPAASEAESDSSGEGSIKRKKARTAFTQQQIVELEKKFRQQKYLSATERNTFAQRIGISDTQVKTWFQNRRMKWKRQRKDDPEVNRVGMYPAAPPYSTDSPTFSGASYQTIGSPMVTSQAQPMTTVRLPPGSSLLPPPYNAQPPPSYPPVTSVPPVSYAPTLPTYHPAGYNGLASSPIRPLAGHYDVPHVMY</sequence>
<evidence type="ECO:0000256" key="5">
    <source>
        <dbReference type="ARBA" id="ARBA00023242"/>
    </source>
</evidence>
<dbReference type="SUPFAM" id="SSF46689">
    <property type="entry name" value="Homeodomain-like"/>
    <property type="match status" value="1"/>
</dbReference>
<feature type="compositionally biased region" description="Pro residues" evidence="8">
    <location>
        <begin position="245"/>
        <end position="257"/>
    </location>
</feature>
<dbReference type="CDD" id="cd00086">
    <property type="entry name" value="homeodomain"/>
    <property type="match status" value="1"/>
</dbReference>
<dbReference type="GO" id="GO:0000978">
    <property type="term" value="F:RNA polymerase II cis-regulatory region sequence-specific DNA binding"/>
    <property type="evidence" value="ECO:0007669"/>
    <property type="project" value="TreeGrafter"/>
</dbReference>
<keyword evidence="5 6" id="KW-0539">Nucleus</keyword>
<dbReference type="PANTHER" id="PTHR24340:SF41">
    <property type="entry name" value="MUSCLE-SPECIFIC HOMEOBOX PROTEIN TINMAN-RELATED"/>
    <property type="match status" value="1"/>
</dbReference>
<feature type="compositionally biased region" description="Low complexity" evidence="8">
    <location>
        <begin position="111"/>
        <end position="125"/>
    </location>
</feature>
<dbReference type="GO" id="GO:0030154">
    <property type="term" value="P:cell differentiation"/>
    <property type="evidence" value="ECO:0007669"/>
    <property type="project" value="TreeGrafter"/>
</dbReference>
<dbReference type="InterPro" id="IPR050394">
    <property type="entry name" value="Homeobox_NK-like"/>
</dbReference>
<evidence type="ECO:0000256" key="8">
    <source>
        <dbReference type="SAM" id="MobiDB-lite"/>
    </source>
</evidence>
<feature type="compositionally biased region" description="Polar residues" evidence="8">
    <location>
        <begin position="1"/>
        <end position="13"/>
    </location>
</feature>
<comment type="subcellular location">
    <subcellularLocation>
        <location evidence="1 6 7">Nucleus</location>
    </subcellularLocation>
</comment>
<dbReference type="GO" id="GO:0005634">
    <property type="term" value="C:nucleus"/>
    <property type="evidence" value="ECO:0007669"/>
    <property type="project" value="UniProtKB-SubCell"/>
</dbReference>
<dbReference type="EMBL" id="KP133092">
    <property type="protein sequence ID" value="AJS19016.1"/>
    <property type="molecule type" value="mRNA"/>
</dbReference>
<dbReference type="PROSITE" id="PS00027">
    <property type="entry name" value="HOMEOBOX_1"/>
    <property type="match status" value="1"/>
</dbReference>
<dbReference type="GO" id="GO:0000981">
    <property type="term" value="F:DNA-binding transcription factor activity, RNA polymerase II-specific"/>
    <property type="evidence" value="ECO:0007669"/>
    <property type="project" value="InterPro"/>
</dbReference>
<evidence type="ECO:0000256" key="6">
    <source>
        <dbReference type="PROSITE-ProRule" id="PRU00108"/>
    </source>
</evidence>
<feature type="domain" description="Homeobox" evidence="9">
    <location>
        <begin position="127"/>
        <end position="187"/>
    </location>
</feature>
<reference evidence="10" key="1">
    <citation type="journal article" date="2015" name="Biol. Open">
        <title>Nodal signaling is required for mesodermal and ventral but not for dorsal fates in the indirect developing hemichordate, Ptychodera flava.</title>
        <authorList>
            <person name="Rottinger E."/>
            <person name="DuBuc T.Q."/>
            <person name="Amiel A.R."/>
            <person name="Martindale M.Q."/>
        </authorList>
    </citation>
    <scope>NUCLEOTIDE SEQUENCE</scope>
</reference>
<keyword evidence="2" id="KW-0217">Developmental protein</keyword>
<dbReference type="AlphaFoldDB" id="A0A0D3S0D8"/>
<dbReference type="InterPro" id="IPR017970">
    <property type="entry name" value="Homeobox_CS"/>
</dbReference>
<evidence type="ECO:0000256" key="2">
    <source>
        <dbReference type="ARBA" id="ARBA00022473"/>
    </source>
</evidence>
<dbReference type="Gene3D" id="1.10.10.60">
    <property type="entry name" value="Homeodomain-like"/>
    <property type="match status" value="1"/>
</dbReference>
<feature type="region of interest" description="Disordered" evidence="8">
    <location>
        <begin position="237"/>
        <end position="257"/>
    </location>
</feature>
<feature type="DNA-binding region" description="Homeobox" evidence="6">
    <location>
        <begin position="129"/>
        <end position="188"/>
    </location>
</feature>
<feature type="region of interest" description="Disordered" evidence="8">
    <location>
        <begin position="105"/>
        <end position="132"/>
    </location>
</feature>
<evidence type="ECO:0000256" key="7">
    <source>
        <dbReference type="RuleBase" id="RU000682"/>
    </source>
</evidence>
<dbReference type="Pfam" id="PF00046">
    <property type="entry name" value="Homeodomain"/>
    <property type="match status" value="1"/>
</dbReference>
<evidence type="ECO:0000256" key="3">
    <source>
        <dbReference type="ARBA" id="ARBA00023125"/>
    </source>
</evidence>
<proteinExistence type="evidence at transcript level"/>
<accession>A0A0D3S0D8</accession>
<dbReference type="PANTHER" id="PTHR24340">
    <property type="entry name" value="HOMEOBOX PROTEIN NKX"/>
    <property type="match status" value="1"/>
</dbReference>
<evidence type="ECO:0000256" key="4">
    <source>
        <dbReference type="ARBA" id="ARBA00023155"/>
    </source>
</evidence>
<organism evidence="10">
    <name type="scientific">Ptychodera flava</name>
    <name type="common">Acorn worm</name>
    <dbReference type="NCBI Taxonomy" id="63121"/>
    <lineage>
        <taxon>Eukaryota</taxon>
        <taxon>Metazoa</taxon>
        <taxon>Hemichordata</taxon>
        <taxon>Enteropneusta</taxon>
        <taxon>Ptychoderidae</taxon>
        <taxon>Ptychodera</taxon>
    </lineage>
</organism>